<sequence>MRCTFCSSPFWLAFVDESPEYLEISADPQSNLDAARRYFRVLFESQATPPPGNKQLDEGKPPFYERFVLLVKMRHCVDSSPSWRRNHRYSQPILHVRGTQRTDSRFQSLRSKRR</sequence>
<feature type="compositionally biased region" description="Polar residues" evidence="1">
    <location>
        <begin position="99"/>
        <end position="114"/>
    </location>
</feature>
<reference evidence="2 3" key="1">
    <citation type="submission" date="2019-04" db="EMBL/GenBank/DDBJ databases">
        <title>Friends and foes A comparative genomics studyof 23 Aspergillus species from section Flavi.</title>
        <authorList>
            <consortium name="DOE Joint Genome Institute"/>
            <person name="Kjaerbolling I."/>
            <person name="Vesth T."/>
            <person name="Frisvad J.C."/>
            <person name="Nybo J.L."/>
            <person name="Theobald S."/>
            <person name="Kildgaard S."/>
            <person name="Isbrandt T."/>
            <person name="Kuo A."/>
            <person name="Sato A."/>
            <person name="Lyhne E.K."/>
            <person name="Kogle M.E."/>
            <person name="Wiebenga A."/>
            <person name="Kun R.S."/>
            <person name="Lubbers R.J."/>
            <person name="Makela M.R."/>
            <person name="Barry K."/>
            <person name="Chovatia M."/>
            <person name="Clum A."/>
            <person name="Daum C."/>
            <person name="Haridas S."/>
            <person name="He G."/>
            <person name="LaButti K."/>
            <person name="Lipzen A."/>
            <person name="Mondo S."/>
            <person name="Riley R."/>
            <person name="Salamov A."/>
            <person name="Simmons B.A."/>
            <person name="Magnuson J.K."/>
            <person name="Henrissat B."/>
            <person name="Mortensen U.H."/>
            <person name="Larsen T.O."/>
            <person name="Devries R.P."/>
            <person name="Grigoriev I.V."/>
            <person name="Machida M."/>
            <person name="Baker S.E."/>
            <person name="Andersen M.R."/>
        </authorList>
    </citation>
    <scope>NUCLEOTIDE SEQUENCE [LARGE SCALE GENOMIC DNA]</scope>
    <source>
        <strain evidence="2 3">IBT 29228</strain>
    </source>
</reference>
<proteinExistence type="predicted"/>
<protein>
    <submittedName>
        <fullName evidence="2">Uncharacterized protein</fullName>
    </submittedName>
</protein>
<name>A0A5N7BQH2_9EURO</name>
<gene>
    <name evidence="2" type="ORF">BDV26DRAFT_251011</name>
</gene>
<keyword evidence="3" id="KW-1185">Reference proteome</keyword>
<dbReference type="Proteomes" id="UP000326198">
    <property type="component" value="Unassembled WGS sequence"/>
</dbReference>
<feature type="region of interest" description="Disordered" evidence="1">
    <location>
        <begin position="94"/>
        <end position="114"/>
    </location>
</feature>
<dbReference type="EMBL" id="ML736153">
    <property type="protein sequence ID" value="KAE8383903.1"/>
    <property type="molecule type" value="Genomic_DNA"/>
</dbReference>
<dbReference type="AlphaFoldDB" id="A0A5N7BQH2"/>
<accession>A0A5N7BQH2</accession>
<evidence type="ECO:0000313" key="2">
    <source>
        <dbReference type="EMBL" id="KAE8383903.1"/>
    </source>
</evidence>
<evidence type="ECO:0000313" key="3">
    <source>
        <dbReference type="Proteomes" id="UP000326198"/>
    </source>
</evidence>
<organism evidence="2 3">
    <name type="scientific">Aspergillus bertholletiae</name>
    <dbReference type="NCBI Taxonomy" id="1226010"/>
    <lineage>
        <taxon>Eukaryota</taxon>
        <taxon>Fungi</taxon>
        <taxon>Dikarya</taxon>
        <taxon>Ascomycota</taxon>
        <taxon>Pezizomycotina</taxon>
        <taxon>Eurotiomycetes</taxon>
        <taxon>Eurotiomycetidae</taxon>
        <taxon>Eurotiales</taxon>
        <taxon>Aspergillaceae</taxon>
        <taxon>Aspergillus</taxon>
        <taxon>Aspergillus subgen. Circumdati</taxon>
    </lineage>
</organism>
<evidence type="ECO:0000256" key="1">
    <source>
        <dbReference type="SAM" id="MobiDB-lite"/>
    </source>
</evidence>